<proteinExistence type="predicted"/>
<sequence>MCHGEVFLSHRIVKSRVRYMHECRPHTASVVYHLLSVDQTALLPSPSSSLKKHSATDENARGI</sequence>
<feature type="region of interest" description="Disordered" evidence="1">
    <location>
        <begin position="44"/>
        <end position="63"/>
    </location>
</feature>
<evidence type="ECO:0000313" key="3">
    <source>
        <dbReference type="Proteomes" id="UP000006237"/>
    </source>
</evidence>
<feature type="compositionally biased region" description="Basic and acidic residues" evidence="1">
    <location>
        <begin position="54"/>
        <end position="63"/>
    </location>
</feature>
<protein>
    <submittedName>
        <fullName evidence="2">Uncharacterized protein</fullName>
    </submittedName>
</protein>
<keyword evidence="3" id="KW-1185">Reference proteome</keyword>
<organism evidence="2 3">
    <name type="scientific">Corynebacterium glucuronolyticum ATCC 51866</name>
    <dbReference type="NCBI Taxonomy" id="548478"/>
    <lineage>
        <taxon>Bacteria</taxon>
        <taxon>Bacillati</taxon>
        <taxon>Actinomycetota</taxon>
        <taxon>Actinomycetes</taxon>
        <taxon>Mycobacteriales</taxon>
        <taxon>Corynebacteriaceae</taxon>
        <taxon>Corynebacterium</taxon>
    </lineage>
</organism>
<name>A0ABP2DWT7_9CORY</name>
<gene>
    <name evidence="2" type="ORF">HMPREF0293_1504</name>
</gene>
<reference evidence="2 3" key="1">
    <citation type="submission" date="2009-01" db="EMBL/GenBank/DDBJ databases">
        <authorList>
            <person name="Qin X."/>
            <person name="Bachman B."/>
            <person name="Battles P."/>
            <person name="Bell A."/>
            <person name="Bess C."/>
            <person name="Bickham C."/>
            <person name="Chaboub L."/>
            <person name="Chen D."/>
            <person name="Coyle M."/>
            <person name="Deiros D.R."/>
            <person name="Dinh H."/>
            <person name="Forbes L."/>
            <person name="Fowler G."/>
            <person name="Francisco L."/>
            <person name="Fu Q."/>
            <person name="Gubbala S."/>
            <person name="Hale W."/>
            <person name="Han Y."/>
            <person name="Hemphill L."/>
            <person name="Highlander S.K."/>
            <person name="Hirani K."/>
            <person name="Hogues M."/>
            <person name="Jackson L."/>
            <person name="Jakkamsetti A."/>
            <person name="Javaid M."/>
            <person name="Jiang H."/>
            <person name="Korchina V."/>
            <person name="Kovar C."/>
            <person name="Lara F."/>
            <person name="Lee S."/>
            <person name="Mata R."/>
            <person name="Mathew T."/>
            <person name="Moen C."/>
            <person name="Morales K."/>
            <person name="Munidasa M."/>
            <person name="Nazareth L."/>
            <person name="Ngo R."/>
            <person name="Nguyen L."/>
            <person name="Okwuonu G."/>
            <person name="Ongeri F."/>
            <person name="Patil S."/>
            <person name="Petrosino J."/>
            <person name="Pham C."/>
            <person name="Pham P."/>
            <person name="Pu L.-L."/>
            <person name="Puazo M."/>
            <person name="Raj R."/>
            <person name="Reid J."/>
            <person name="Rouhana J."/>
            <person name="Saada N."/>
            <person name="Shang Y."/>
            <person name="Simmons D."/>
            <person name="Thornton R."/>
            <person name="Warren J."/>
            <person name="Weissenberger G."/>
            <person name="Zhang J."/>
            <person name="Zhang L."/>
            <person name="Zhou C."/>
            <person name="Zhu D."/>
            <person name="Muzny D."/>
            <person name="Worley K."/>
            <person name="Gibbs R."/>
        </authorList>
    </citation>
    <scope>NUCLEOTIDE SEQUENCE [LARGE SCALE GENOMIC DNA]</scope>
    <source>
        <strain evidence="2 3">ATCC 51866</strain>
    </source>
</reference>
<accession>A0ABP2DWT7</accession>
<dbReference type="EMBL" id="ACHF01000036">
    <property type="protein sequence ID" value="EEI62986.1"/>
    <property type="molecule type" value="Genomic_DNA"/>
</dbReference>
<dbReference type="Proteomes" id="UP000006237">
    <property type="component" value="Unassembled WGS sequence"/>
</dbReference>
<evidence type="ECO:0000256" key="1">
    <source>
        <dbReference type="SAM" id="MobiDB-lite"/>
    </source>
</evidence>
<comment type="caution">
    <text evidence="2">The sequence shown here is derived from an EMBL/GenBank/DDBJ whole genome shotgun (WGS) entry which is preliminary data.</text>
</comment>
<evidence type="ECO:0000313" key="2">
    <source>
        <dbReference type="EMBL" id="EEI62986.1"/>
    </source>
</evidence>